<gene>
    <name evidence="1" type="ORF">GPECTOR_301g819</name>
</gene>
<dbReference type="OrthoDB" id="536223at2759"/>
<accession>A0A150FWZ9</accession>
<dbReference type="AlphaFoldDB" id="A0A150FWZ9"/>
<evidence type="ECO:0000313" key="1">
    <source>
        <dbReference type="EMBL" id="KXZ41735.1"/>
    </source>
</evidence>
<comment type="caution">
    <text evidence="1">The sequence shown here is derived from an EMBL/GenBank/DDBJ whole genome shotgun (WGS) entry which is preliminary data.</text>
</comment>
<proteinExistence type="predicted"/>
<name>A0A150FWZ9_GONPE</name>
<dbReference type="EMBL" id="LSYV01000300">
    <property type="protein sequence ID" value="KXZ41735.1"/>
    <property type="molecule type" value="Genomic_DNA"/>
</dbReference>
<keyword evidence="2" id="KW-1185">Reference proteome</keyword>
<sequence>MVALVKNTEPRYTAPFWVPESVRREHHIPTVLFTDPWYSHDEPELRRQHATLCFEALWRAGKPLTAEQVREAVNADSQARGSGPVIATTAYATWLLERMRKTRLVYGKKNPDSTLVGGHPAHPRLYIPLPYQAARSGPPAELAAADQAARERAVGKAYKRLRNGKPPYPIFRRRACFSIFQHAQAEAAVQTWQQQGTA</sequence>
<dbReference type="STRING" id="33097.A0A150FWZ9"/>
<protein>
    <submittedName>
        <fullName evidence="1">Uncharacterized protein</fullName>
    </submittedName>
</protein>
<evidence type="ECO:0000313" key="2">
    <source>
        <dbReference type="Proteomes" id="UP000075714"/>
    </source>
</evidence>
<dbReference type="Proteomes" id="UP000075714">
    <property type="component" value="Unassembled WGS sequence"/>
</dbReference>
<reference evidence="2" key="1">
    <citation type="journal article" date="2016" name="Nat. Commun.">
        <title>The Gonium pectorale genome demonstrates co-option of cell cycle regulation during the evolution of multicellularity.</title>
        <authorList>
            <person name="Hanschen E.R."/>
            <person name="Marriage T.N."/>
            <person name="Ferris P.J."/>
            <person name="Hamaji T."/>
            <person name="Toyoda A."/>
            <person name="Fujiyama A."/>
            <person name="Neme R."/>
            <person name="Noguchi H."/>
            <person name="Minakuchi Y."/>
            <person name="Suzuki M."/>
            <person name="Kawai-Toyooka H."/>
            <person name="Smith D.R."/>
            <person name="Sparks H."/>
            <person name="Anderson J."/>
            <person name="Bakaric R."/>
            <person name="Luria V."/>
            <person name="Karger A."/>
            <person name="Kirschner M.W."/>
            <person name="Durand P.M."/>
            <person name="Michod R.E."/>
            <person name="Nozaki H."/>
            <person name="Olson B.J."/>
        </authorList>
    </citation>
    <scope>NUCLEOTIDE SEQUENCE [LARGE SCALE GENOMIC DNA]</scope>
    <source>
        <strain evidence="2">NIES-2863</strain>
    </source>
</reference>
<organism evidence="1 2">
    <name type="scientific">Gonium pectorale</name>
    <name type="common">Green alga</name>
    <dbReference type="NCBI Taxonomy" id="33097"/>
    <lineage>
        <taxon>Eukaryota</taxon>
        <taxon>Viridiplantae</taxon>
        <taxon>Chlorophyta</taxon>
        <taxon>core chlorophytes</taxon>
        <taxon>Chlorophyceae</taxon>
        <taxon>CS clade</taxon>
        <taxon>Chlamydomonadales</taxon>
        <taxon>Volvocaceae</taxon>
        <taxon>Gonium</taxon>
    </lineage>
</organism>